<dbReference type="PANTHER" id="PTHR16684">
    <property type="entry name" value="CENTROMERE PROTEIN C"/>
    <property type="match status" value="1"/>
</dbReference>
<accession>A0A1V9YEP0</accession>
<feature type="compositionally biased region" description="Basic and acidic residues" evidence="4">
    <location>
        <begin position="22"/>
        <end position="32"/>
    </location>
</feature>
<evidence type="ECO:0000256" key="3">
    <source>
        <dbReference type="ARBA" id="ARBA00023242"/>
    </source>
</evidence>
<feature type="compositionally biased region" description="Basic residues" evidence="4">
    <location>
        <begin position="612"/>
        <end position="623"/>
    </location>
</feature>
<comment type="subcellular location">
    <subcellularLocation>
        <location evidence="1">Nucleus</location>
    </subcellularLocation>
</comment>
<evidence type="ECO:0008006" key="7">
    <source>
        <dbReference type="Google" id="ProtNLM"/>
    </source>
</evidence>
<dbReference type="OrthoDB" id="1939643at2759"/>
<dbReference type="GO" id="GO:0051315">
    <property type="term" value="P:attachment of mitotic spindle microtubules to kinetochore"/>
    <property type="evidence" value="ECO:0007669"/>
    <property type="project" value="TreeGrafter"/>
</dbReference>
<comment type="similarity">
    <text evidence="2">Belongs to the CENP-C/MIF2 family.</text>
</comment>
<feature type="compositionally biased region" description="Acidic residues" evidence="4">
    <location>
        <begin position="33"/>
        <end position="49"/>
    </location>
</feature>
<dbReference type="GO" id="GO:0051382">
    <property type="term" value="P:kinetochore assembly"/>
    <property type="evidence" value="ECO:0007669"/>
    <property type="project" value="InterPro"/>
</dbReference>
<evidence type="ECO:0000313" key="6">
    <source>
        <dbReference type="Proteomes" id="UP000243579"/>
    </source>
</evidence>
<sequence length="623" mass="67445">MSLVPRTPVQAVGRRSGVVVRADVRRDSHGFEDIDDFWAEDSDGNDDSSGEPGRGNFEFSDSREEEDDAGSSQVRYHRNIVSGLPPPTVRKKRPSPEPEPVAVKGLHNTLLSPSAHAPREDEPSEVNISFGNMSSPASTVKNRRSSSSMDLTNVDVVTPVQSPAPSPRPQAANPPSRRDASLSDTSVFSVPRRQPPPLEPLPVVRSQDDDDEKADDAFEGRRESAPSRTSDADFDFAAPAFEASDPFENDMTPIAQAEEHKLTSPADMSGVQMQLFASPPTSPARPKTPPPTKKKAKRPPPATNDADLLDNASLVQVAAAKPAAVKPVKPKTKGRPRKKKAEEAATDTSMTTDTEAPRRQDATDDEADSDHNGPRRSKRRRIQPLAWYKCERPVYERRDNGLGLILPTISHIERAGTTSPVKNAGAPRKRGPRHAAFPAANLPAEYTYRTTDSGELWDEAAATAKTVKMIGRYGTSDTFALPATDGHPPGFAGQTFNVVGNASVPTWISGRVLLPPQALKAPESVGACTQVFVVVACQPNALEVSFGHPSDSVFQDTTAQRYTLGPGDEFYVPANNAYFLRNHSPTVEAELRFMILKPKPGDKAKKATDGKKAKKAKKAKKGE</sequence>
<feature type="compositionally biased region" description="Basic and acidic residues" evidence="4">
    <location>
        <begin position="215"/>
        <end position="225"/>
    </location>
</feature>
<feature type="compositionally biased region" description="Low complexity" evidence="4">
    <location>
        <begin position="235"/>
        <end position="246"/>
    </location>
</feature>
<feature type="compositionally biased region" description="Basic residues" evidence="4">
    <location>
        <begin position="328"/>
        <end position="339"/>
    </location>
</feature>
<evidence type="ECO:0000256" key="1">
    <source>
        <dbReference type="ARBA" id="ARBA00004123"/>
    </source>
</evidence>
<feature type="region of interest" description="Disordered" evidence="4">
    <location>
        <begin position="600"/>
        <end position="623"/>
    </location>
</feature>
<proteinExistence type="inferred from homology"/>
<evidence type="ECO:0000256" key="4">
    <source>
        <dbReference type="SAM" id="MobiDB-lite"/>
    </source>
</evidence>
<feature type="region of interest" description="Disordered" evidence="4">
    <location>
        <begin position="1"/>
        <end position="379"/>
    </location>
</feature>
<evidence type="ECO:0000313" key="5">
    <source>
        <dbReference type="EMBL" id="OQR84180.1"/>
    </source>
</evidence>
<dbReference type="GO" id="GO:0019237">
    <property type="term" value="F:centromeric DNA binding"/>
    <property type="evidence" value="ECO:0007669"/>
    <property type="project" value="InterPro"/>
</dbReference>
<evidence type="ECO:0000256" key="2">
    <source>
        <dbReference type="ARBA" id="ARBA00010291"/>
    </source>
</evidence>
<dbReference type="GO" id="GO:0051455">
    <property type="term" value="P:spindle attachment to meiosis I kinetochore"/>
    <property type="evidence" value="ECO:0007669"/>
    <property type="project" value="TreeGrafter"/>
</dbReference>
<reference evidence="5 6" key="1">
    <citation type="journal article" date="2014" name="Genome Biol. Evol.">
        <title>The secreted proteins of Achlya hypogyna and Thraustotheca clavata identify the ancestral oomycete secretome and reveal gene acquisitions by horizontal gene transfer.</title>
        <authorList>
            <person name="Misner I."/>
            <person name="Blouin N."/>
            <person name="Leonard G."/>
            <person name="Richards T.A."/>
            <person name="Lane C.E."/>
        </authorList>
    </citation>
    <scope>NUCLEOTIDE SEQUENCE [LARGE SCALE GENOMIC DNA]</scope>
    <source>
        <strain evidence="5 6">ATCC 48635</strain>
    </source>
</reference>
<feature type="compositionally biased region" description="Polar residues" evidence="4">
    <location>
        <begin position="126"/>
        <end position="151"/>
    </location>
</feature>
<protein>
    <recommendedName>
        <fullName evidence="7">Mif2/CENP-C cupin domain-containing protein</fullName>
    </recommendedName>
</protein>
<feature type="compositionally biased region" description="Low complexity" evidence="4">
    <location>
        <begin position="317"/>
        <end position="327"/>
    </location>
</feature>
<feature type="compositionally biased region" description="Basic and acidic residues" evidence="4">
    <location>
        <begin position="600"/>
        <end position="611"/>
    </location>
</feature>
<feature type="compositionally biased region" description="Low complexity" evidence="4">
    <location>
        <begin position="11"/>
        <end position="21"/>
    </location>
</feature>
<feature type="compositionally biased region" description="Pro residues" evidence="4">
    <location>
        <begin position="280"/>
        <end position="291"/>
    </location>
</feature>
<gene>
    <name evidence="5" type="ORF">ACHHYP_13749</name>
</gene>
<keyword evidence="6" id="KW-1185">Reference proteome</keyword>
<dbReference type="AlphaFoldDB" id="A0A1V9YEP0"/>
<comment type="caution">
    <text evidence="5">The sequence shown here is derived from an EMBL/GenBank/DDBJ whole genome shotgun (WGS) entry which is preliminary data.</text>
</comment>
<organism evidence="5 6">
    <name type="scientific">Achlya hypogyna</name>
    <name type="common">Oomycete</name>
    <name type="synonym">Protoachlya hypogyna</name>
    <dbReference type="NCBI Taxonomy" id="1202772"/>
    <lineage>
        <taxon>Eukaryota</taxon>
        <taxon>Sar</taxon>
        <taxon>Stramenopiles</taxon>
        <taxon>Oomycota</taxon>
        <taxon>Saprolegniomycetes</taxon>
        <taxon>Saprolegniales</taxon>
        <taxon>Achlyaceae</taxon>
        <taxon>Achlya</taxon>
    </lineage>
</organism>
<dbReference type="PANTHER" id="PTHR16684:SF11">
    <property type="entry name" value="CENTROMERE PROTEIN C"/>
    <property type="match status" value="1"/>
</dbReference>
<dbReference type="GO" id="GO:0005634">
    <property type="term" value="C:nucleus"/>
    <property type="evidence" value="ECO:0007669"/>
    <property type="project" value="UniProtKB-SubCell"/>
</dbReference>
<dbReference type="Gene3D" id="2.60.120.10">
    <property type="entry name" value="Jelly Rolls"/>
    <property type="match status" value="1"/>
</dbReference>
<dbReference type="InterPro" id="IPR014710">
    <property type="entry name" value="RmlC-like_jellyroll"/>
</dbReference>
<dbReference type="STRING" id="1202772.A0A1V9YEP0"/>
<dbReference type="GO" id="GO:0000776">
    <property type="term" value="C:kinetochore"/>
    <property type="evidence" value="ECO:0007669"/>
    <property type="project" value="InterPro"/>
</dbReference>
<dbReference type="EMBL" id="JNBR01001924">
    <property type="protein sequence ID" value="OQR84180.1"/>
    <property type="molecule type" value="Genomic_DNA"/>
</dbReference>
<name>A0A1V9YEP0_ACHHY</name>
<dbReference type="Proteomes" id="UP000243579">
    <property type="component" value="Unassembled WGS sequence"/>
</dbReference>
<dbReference type="InterPro" id="IPR028386">
    <property type="entry name" value="CENP-C/Mif2/cnp3"/>
</dbReference>
<keyword evidence="3" id="KW-0539">Nucleus</keyword>